<keyword evidence="2" id="KW-0472">Membrane</keyword>
<proteinExistence type="predicted"/>
<dbReference type="Proteomes" id="UP000305196">
    <property type="component" value="Chromosome 10"/>
</dbReference>
<evidence type="ECO:0000256" key="1">
    <source>
        <dbReference type="SAM" id="MobiDB-lite"/>
    </source>
</evidence>
<evidence type="ECO:0000313" key="4">
    <source>
        <dbReference type="Proteomes" id="UP000305196"/>
    </source>
</evidence>
<dbReference type="InterPro" id="IPR008780">
    <property type="entry name" value="Plasmodium_Vir"/>
</dbReference>
<reference evidence="3 4" key="1">
    <citation type="submission" date="2016-07" db="EMBL/GenBank/DDBJ databases">
        <authorList>
            <consortium name="Pathogen Informatics"/>
        </authorList>
    </citation>
    <scope>NUCLEOTIDE SEQUENCE [LARGE SCALE GENOMIC DNA]</scope>
</reference>
<dbReference type="VEuPathDB" id="PlasmoDB:PVW1_100022600"/>
<keyword evidence="2" id="KW-0812">Transmembrane</keyword>
<keyword evidence="2" id="KW-1133">Transmembrane helix</keyword>
<accession>A0A1G4HDN0</accession>
<feature type="transmembrane region" description="Helical" evidence="2">
    <location>
        <begin position="279"/>
        <end position="301"/>
    </location>
</feature>
<dbReference type="Pfam" id="PF05795">
    <property type="entry name" value="Plasmodium_Vir"/>
    <property type="match status" value="1"/>
</dbReference>
<evidence type="ECO:0000256" key="2">
    <source>
        <dbReference type="SAM" id="Phobius"/>
    </source>
</evidence>
<sequence>MGESYDFCNYLDHYIGKEKSLPDVFHSLRYTYCKIYFDDSFRNKDLENLCGKFKYLYDLVFGPFNKYTMNEKNGEYLNYWLNKELNNKGISNISAKWFYQKIMNNDSFFDNEQHLEDKIHNIKVEDLEKMNILYEMYDIYNNIKTTYNDEENCKLYSDECVKKFNDAIEKYSDDKNDEFYKALKSFKEKYDQSIEDNIFGGCNKEDLSKLPPLGEETELKAIIKGPAADTSEQETLQEEKKDQDFGARNNLEQEEMKESKHPIQQPFSVTGENNNDNNISIFTIFGIILSISVFSTITYKFTPLGSWINRRFKRNKINWRSVEDEKENKRLLEYKNDPKQLVSGNIPYSVSYNSL</sequence>
<dbReference type="EMBL" id="LT615265">
    <property type="protein sequence ID" value="SCO72983.1"/>
    <property type="molecule type" value="Genomic_DNA"/>
</dbReference>
<protein>
    <submittedName>
        <fullName evidence="3">VIR protein</fullName>
    </submittedName>
</protein>
<organism evidence="3 4">
    <name type="scientific">Plasmodium vivax</name>
    <name type="common">malaria parasite P. vivax</name>
    <dbReference type="NCBI Taxonomy" id="5855"/>
    <lineage>
        <taxon>Eukaryota</taxon>
        <taxon>Sar</taxon>
        <taxon>Alveolata</taxon>
        <taxon>Apicomplexa</taxon>
        <taxon>Aconoidasida</taxon>
        <taxon>Haemosporida</taxon>
        <taxon>Plasmodiidae</taxon>
        <taxon>Plasmodium</taxon>
        <taxon>Plasmodium (Plasmodium)</taxon>
    </lineage>
</organism>
<feature type="region of interest" description="Disordered" evidence="1">
    <location>
        <begin position="225"/>
        <end position="246"/>
    </location>
</feature>
<dbReference type="AlphaFoldDB" id="A0A1G4HDN0"/>
<evidence type="ECO:0000313" key="3">
    <source>
        <dbReference type="EMBL" id="SCO72983.1"/>
    </source>
</evidence>
<dbReference type="VEuPathDB" id="PlasmoDB:PVP01_0001350"/>
<dbReference type="VEuPathDB" id="PlasmoDB:PVPAM_100006300"/>
<name>A0A1G4HDN0_PLAVI</name>
<gene>
    <name evidence="3" type="ORF">PVC01_100005400</name>
</gene>